<protein>
    <submittedName>
        <fullName evidence="2">Uncharacterized protein</fullName>
    </submittedName>
</protein>
<gene>
    <name evidence="2" type="ORF">O181_000193</name>
</gene>
<evidence type="ECO:0000313" key="2">
    <source>
        <dbReference type="EMBL" id="MBW0460478.1"/>
    </source>
</evidence>
<name>A0A9Q3GAN7_9BASI</name>
<evidence type="ECO:0000256" key="1">
    <source>
        <dbReference type="SAM" id="MobiDB-lite"/>
    </source>
</evidence>
<organism evidence="2 3">
    <name type="scientific">Austropuccinia psidii MF-1</name>
    <dbReference type="NCBI Taxonomy" id="1389203"/>
    <lineage>
        <taxon>Eukaryota</taxon>
        <taxon>Fungi</taxon>
        <taxon>Dikarya</taxon>
        <taxon>Basidiomycota</taxon>
        <taxon>Pucciniomycotina</taxon>
        <taxon>Pucciniomycetes</taxon>
        <taxon>Pucciniales</taxon>
        <taxon>Sphaerophragmiaceae</taxon>
        <taxon>Austropuccinia</taxon>
    </lineage>
</organism>
<proteinExistence type="predicted"/>
<reference evidence="2" key="1">
    <citation type="submission" date="2021-03" db="EMBL/GenBank/DDBJ databases">
        <title>Draft genome sequence of rust myrtle Austropuccinia psidii MF-1, a brazilian biotype.</title>
        <authorList>
            <person name="Quecine M.C."/>
            <person name="Pachon D.M.R."/>
            <person name="Bonatelli M.L."/>
            <person name="Correr F.H."/>
            <person name="Franceschini L.M."/>
            <person name="Leite T.F."/>
            <person name="Margarido G.R.A."/>
            <person name="Almeida C.A."/>
            <person name="Ferrarezi J.A."/>
            <person name="Labate C.A."/>
        </authorList>
    </citation>
    <scope>NUCLEOTIDE SEQUENCE</scope>
    <source>
        <strain evidence="2">MF-1</strain>
    </source>
</reference>
<dbReference type="Proteomes" id="UP000765509">
    <property type="component" value="Unassembled WGS sequence"/>
</dbReference>
<feature type="compositionally biased region" description="Polar residues" evidence="1">
    <location>
        <begin position="137"/>
        <end position="149"/>
    </location>
</feature>
<feature type="region of interest" description="Disordered" evidence="1">
    <location>
        <begin position="130"/>
        <end position="158"/>
    </location>
</feature>
<dbReference type="EMBL" id="AVOT02000020">
    <property type="protein sequence ID" value="MBW0460478.1"/>
    <property type="molecule type" value="Genomic_DNA"/>
</dbReference>
<evidence type="ECO:0000313" key="3">
    <source>
        <dbReference type="Proteomes" id="UP000765509"/>
    </source>
</evidence>
<comment type="caution">
    <text evidence="2">The sequence shown here is derived from an EMBL/GenBank/DDBJ whole genome shotgun (WGS) entry which is preliminary data.</text>
</comment>
<dbReference type="AlphaFoldDB" id="A0A9Q3GAN7"/>
<accession>A0A9Q3GAN7</accession>
<sequence>MVVRILCQTFSIFKKLGLKDNELEGLSAQASCHAPPNINQLITAAIISKGKENLLSTFRQCLFILSLAPHNPPNLWHQKATYAAHPSTLLTNLVALAFTAASMDTGKPTACKPQSTSTLSVPLFPSMPGTPDCHTQPGLSSHSQRTGASVTRPVCGAQ</sequence>
<keyword evidence="3" id="KW-1185">Reference proteome</keyword>